<gene>
    <name evidence="2" type="ORF">H9622_04345</name>
</gene>
<dbReference type="EMBL" id="JACSPM010000001">
    <property type="protein sequence ID" value="MBD8022820.1"/>
    <property type="molecule type" value="Genomic_DNA"/>
</dbReference>
<evidence type="ECO:0000313" key="3">
    <source>
        <dbReference type="Proteomes" id="UP000602532"/>
    </source>
</evidence>
<dbReference type="Pfam" id="PF01593">
    <property type="entry name" value="Amino_oxidase"/>
    <property type="match status" value="1"/>
</dbReference>
<dbReference type="InterPro" id="IPR036188">
    <property type="entry name" value="FAD/NAD-bd_sf"/>
</dbReference>
<dbReference type="PANTHER" id="PTHR42923">
    <property type="entry name" value="PROTOPORPHYRINOGEN OXIDASE"/>
    <property type="match status" value="1"/>
</dbReference>
<feature type="domain" description="Amine oxidase" evidence="1">
    <location>
        <begin position="27"/>
        <end position="486"/>
    </location>
</feature>
<dbReference type="Gene3D" id="3.50.50.60">
    <property type="entry name" value="FAD/NAD(P)-binding domain"/>
    <property type="match status" value="1"/>
</dbReference>
<dbReference type="Gene3D" id="3.90.660.20">
    <property type="entry name" value="Protoporphyrinogen oxidase, mitochondrial, domain 2"/>
    <property type="match status" value="1"/>
</dbReference>
<name>A0ABR8X0F3_9MICO</name>
<dbReference type="SUPFAM" id="SSF51905">
    <property type="entry name" value="FAD/NAD(P)-binding domain"/>
    <property type="match status" value="1"/>
</dbReference>
<dbReference type="PANTHER" id="PTHR42923:SF3">
    <property type="entry name" value="PROTOPORPHYRINOGEN OXIDASE"/>
    <property type="match status" value="1"/>
</dbReference>
<organism evidence="2 3">
    <name type="scientific">Microbacterium gallinarum</name>
    <dbReference type="NCBI Taxonomy" id="2762209"/>
    <lineage>
        <taxon>Bacteria</taxon>
        <taxon>Bacillati</taxon>
        <taxon>Actinomycetota</taxon>
        <taxon>Actinomycetes</taxon>
        <taxon>Micrococcales</taxon>
        <taxon>Microbacteriaceae</taxon>
        <taxon>Microbacterium</taxon>
    </lineage>
</organism>
<accession>A0ABR8X0F3</accession>
<proteinExistence type="predicted"/>
<dbReference type="PRINTS" id="PR00411">
    <property type="entry name" value="PNDRDTASEI"/>
</dbReference>
<comment type="caution">
    <text evidence="2">The sequence shown here is derived from an EMBL/GenBank/DDBJ whole genome shotgun (WGS) entry which is preliminary data.</text>
</comment>
<evidence type="ECO:0000259" key="1">
    <source>
        <dbReference type="Pfam" id="PF01593"/>
    </source>
</evidence>
<protein>
    <submittedName>
        <fullName evidence="2">FAD-dependent oxidoreductase</fullName>
    </submittedName>
</protein>
<sequence length="498" mass="50494">MSETPEPFDDLVTHAHDTRVVVVGAGIGGLVAALECAKVGMPVTVLEAADHAGGTIAEAEVGGLRVDLGATSWSTANGAVDALVDELGLSSLVVEPDDTTTWIAGLGRSGSGAAPVPADSVLGIPANPWSEEVRPFIGLNGAWRAYLDRLRPPLTIGKERNLDRLVRTRMGDAVVDRMVAPLSAGRFGVIPSRVDVAAAAPGLSSALTRTGSLGGAVADLLVDRPAGPRLKSLEGGMLRLVDALVEKLSALGAQVVTGARVTAVERGADDRWAVSAADPTGEPIVVAPADVLIVATGHADARRLLSPYAGAALDDSMTDAAPLREVVTIVVDAPALDAAPRGAEVYAVPGTRRASGLVHQTARWAWLSQAAGPGRHVLSVAFDVASDAGTDGGPHAGLDDAAVGELARGEASALLGLALDEAAVRGVHRACFALARPASTIGHGEATDAVRRATAGARGLAAVGSWLAGSGLAQVVADAQAEAERVRRMVLWGSAPAS</sequence>
<dbReference type="InterPro" id="IPR050464">
    <property type="entry name" value="Zeta_carotene_desat/Oxidored"/>
</dbReference>
<dbReference type="RefSeq" id="WP_191764578.1">
    <property type="nucleotide sequence ID" value="NZ_JACSPM010000001.1"/>
</dbReference>
<dbReference type="PRINTS" id="PR00368">
    <property type="entry name" value="FADPNR"/>
</dbReference>
<evidence type="ECO:0000313" key="2">
    <source>
        <dbReference type="EMBL" id="MBD8022820.1"/>
    </source>
</evidence>
<keyword evidence="3" id="KW-1185">Reference proteome</keyword>
<dbReference type="InterPro" id="IPR002937">
    <property type="entry name" value="Amino_oxidase"/>
</dbReference>
<dbReference type="Proteomes" id="UP000602532">
    <property type="component" value="Unassembled WGS sequence"/>
</dbReference>
<reference evidence="2 3" key="1">
    <citation type="submission" date="2020-08" db="EMBL/GenBank/DDBJ databases">
        <title>A Genomic Blueprint of the Chicken Gut Microbiome.</title>
        <authorList>
            <person name="Gilroy R."/>
            <person name="Ravi A."/>
            <person name="Getino M."/>
            <person name="Pursley I."/>
            <person name="Horton D.L."/>
            <person name="Alikhan N.-F."/>
            <person name="Baker D."/>
            <person name="Gharbi K."/>
            <person name="Hall N."/>
            <person name="Watson M."/>
            <person name="Adriaenssens E.M."/>
            <person name="Foster-Nyarko E."/>
            <person name="Jarju S."/>
            <person name="Secka A."/>
            <person name="Antonio M."/>
            <person name="Oren A."/>
            <person name="Chaudhuri R."/>
            <person name="La Ragione R.M."/>
            <person name="Hildebrand F."/>
            <person name="Pallen M.J."/>
        </authorList>
    </citation>
    <scope>NUCLEOTIDE SEQUENCE [LARGE SCALE GENOMIC DNA]</scope>
    <source>
        <strain evidence="2 3">Sa1CUA4</strain>
    </source>
</reference>
<dbReference type="Gene3D" id="1.10.3110.10">
    <property type="entry name" value="protoporphyrinogen ix oxidase, domain 3"/>
    <property type="match status" value="1"/>
</dbReference>